<dbReference type="RefSeq" id="WP_338888805.1">
    <property type="nucleotide sequence ID" value="NZ_CP147846.1"/>
</dbReference>
<reference evidence="1 2" key="1">
    <citation type="submission" date="2024-03" db="EMBL/GenBank/DDBJ databases">
        <title>Natural products discovery in diverse microorganisms through a two-stage MS feature dereplication strategy.</title>
        <authorList>
            <person name="Zhang R."/>
        </authorList>
    </citation>
    <scope>NUCLEOTIDE SEQUENCE [LARGE SCALE GENOMIC DNA]</scope>
    <source>
        <strain evidence="1 2">18930</strain>
    </source>
</reference>
<dbReference type="Gene3D" id="2.30.110.10">
    <property type="entry name" value="Electron Transport, Fmn-binding Protein, Chain A"/>
    <property type="match status" value="1"/>
</dbReference>
<proteinExistence type="predicted"/>
<sequence>MNTFQRVAKGFNLLVRPLINAPIIGKYISGTLTEITYTGRKSGKEFTIPVAYHRRGDEVIIGVAMPDKKSWWRNFYPDGGPIRIELDGTRRTGRAVAHRDGDSVHVKVALDS</sequence>
<organism evidence="1 2">
    <name type="scientific">Rhodococcus sovatensis</name>
    <dbReference type="NCBI Taxonomy" id="1805840"/>
    <lineage>
        <taxon>Bacteria</taxon>
        <taxon>Bacillati</taxon>
        <taxon>Actinomycetota</taxon>
        <taxon>Actinomycetes</taxon>
        <taxon>Mycobacteriales</taxon>
        <taxon>Nocardiaceae</taxon>
        <taxon>Rhodococcus</taxon>
    </lineage>
</organism>
<dbReference type="Proteomes" id="UP001432000">
    <property type="component" value="Chromosome"/>
</dbReference>
<dbReference type="EMBL" id="CP147846">
    <property type="protein sequence ID" value="WXG68538.1"/>
    <property type="molecule type" value="Genomic_DNA"/>
</dbReference>
<evidence type="ECO:0000313" key="2">
    <source>
        <dbReference type="Proteomes" id="UP001432000"/>
    </source>
</evidence>
<evidence type="ECO:0000313" key="1">
    <source>
        <dbReference type="EMBL" id="WXG68538.1"/>
    </source>
</evidence>
<name>A0ABZ2PHC3_9NOCA</name>
<dbReference type="InterPro" id="IPR012349">
    <property type="entry name" value="Split_barrel_FMN-bd"/>
</dbReference>
<protein>
    <recommendedName>
        <fullName evidence="3">DUF385 domain-containing protein</fullName>
    </recommendedName>
</protein>
<accession>A0ABZ2PHC3</accession>
<gene>
    <name evidence="1" type="ORF">WDS16_25675</name>
</gene>
<evidence type="ECO:0008006" key="3">
    <source>
        <dbReference type="Google" id="ProtNLM"/>
    </source>
</evidence>
<keyword evidence="2" id="KW-1185">Reference proteome</keyword>